<dbReference type="PANTHER" id="PTHR11229">
    <property type="entry name" value="50S RIBOSOMAL PROTEIN L3"/>
    <property type="match status" value="1"/>
</dbReference>
<dbReference type="EMBL" id="JAPWTJ010000076">
    <property type="protein sequence ID" value="KAJ8983411.1"/>
    <property type="molecule type" value="Genomic_DNA"/>
</dbReference>
<proteinExistence type="predicted"/>
<organism evidence="2 3">
    <name type="scientific">Molorchus minor</name>
    <dbReference type="NCBI Taxonomy" id="1323400"/>
    <lineage>
        <taxon>Eukaryota</taxon>
        <taxon>Metazoa</taxon>
        <taxon>Ecdysozoa</taxon>
        <taxon>Arthropoda</taxon>
        <taxon>Hexapoda</taxon>
        <taxon>Insecta</taxon>
        <taxon>Pterygota</taxon>
        <taxon>Neoptera</taxon>
        <taxon>Endopterygota</taxon>
        <taxon>Coleoptera</taxon>
        <taxon>Polyphaga</taxon>
        <taxon>Cucujiformia</taxon>
        <taxon>Chrysomeloidea</taxon>
        <taxon>Cerambycidae</taxon>
        <taxon>Lamiinae</taxon>
        <taxon>Monochamini</taxon>
        <taxon>Molorchus</taxon>
    </lineage>
</organism>
<evidence type="ECO:0000256" key="1">
    <source>
        <dbReference type="ARBA" id="ARBA00035209"/>
    </source>
</evidence>
<dbReference type="Proteomes" id="UP001162164">
    <property type="component" value="Unassembled WGS sequence"/>
</dbReference>
<dbReference type="Gene3D" id="2.40.30.10">
    <property type="entry name" value="Translation factors"/>
    <property type="match status" value="1"/>
</dbReference>
<dbReference type="InterPro" id="IPR019927">
    <property type="entry name" value="Ribosomal_uL3_bac/org-type"/>
</dbReference>
<sequence>MALTLSNFLTKYCTKSLDDKFLTLSITCSSTQIREKHLLNPKPKLRNPTWFTKKLKSKSDELVTPENEEFVREVVQDRYDSQLPLQKDITNIEWVPKLQRTGILAKKIGVYPMWFKNGKKIQTTLLQVLDNHVIRYYTPEEYDPPRKRIGKIYNKKGCLLLGAEGADPSDFTREYCGIFRGSGVIPKKILGRFFVSPEAALPLGTLINCMHFQVGKLC</sequence>
<comment type="caution">
    <text evidence="2">The sequence shown here is derived from an EMBL/GenBank/DDBJ whole genome shotgun (WGS) entry which is preliminary data.</text>
</comment>
<evidence type="ECO:0000313" key="3">
    <source>
        <dbReference type="Proteomes" id="UP001162164"/>
    </source>
</evidence>
<protein>
    <recommendedName>
        <fullName evidence="1">Large ribosomal subunit protein uL3m</fullName>
    </recommendedName>
</protein>
<accession>A0ABQ9JZY3</accession>
<name>A0ABQ9JZY3_9CUCU</name>
<reference evidence="2" key="1">
    <citation type="journal article" date="2023" name="Insect Mol. Biol.">
        <title>Genome sequencing provides insights into the evolution of gene families encoding plant cell wall-degrading enzymes in longhorned beetles.</title>
        <authorList>
            <person name="Shin N.R."/>
            <person name="Okamura Y."/>
            <person name="Kirsch R."/>
            <person name="Pauchet Y."/>
        </authorList>
    </citation>
    <scope>NUCLEOTIDE SEQUENCE</scope>
    <source>
        <strain evidence="2">MMC_N1</strain>
    </source>
</reference>
<dbReference type="SUPFAM" id="SSF50447">
    <property type="entry name" value="Translation proteins"/>
    <property type="match status" value="1"/>
</dbReference>
<gene>
    <name evidence="2" type="ORF">NQ317_005876</name>
</gene>
<keyword evidence="3" id="KW-1185">Reference proteome</keyword>
<evidence type="ECO:0000313" key="2">
    <source>
        <dbReference type="EMBL" id="KAJ8983411.1"/>
    </source>
</evidence>
<dbReference type="InterPro" id="IPR009000">
    <property type="entry name" value="Transl_B-barrel_sf"/>
</dbReference>
<dbReference type="PANTHER" id="PTHR11229:SF8">
    <property type="entry name" value="LARGE RIBOSOMAL SUBUNIT PROTEIN UL3M"/>
    <property type="match status" value="1"/>
</dbReference>